<dbReference type="AlphaFoldDB" id="A0AAD3HCP3"/>
<proteinExistence type="predicted"/>
<dbReference type="PANTHER" id="PTHR43968:SF14">
    <property type="entry name" value="GLUTATHIONE S-TRANSFERASE"/>
    <property type="match status" value="1"/>
</dbReference>
<dbReference type="InterPro" id="IPR050983">
    <property type="entry name" value="GST_Omega/HSP26"/>
</dbReference>
<dbReference type="InterPro" id="IPR036249">
    <property type="entry name" value="Thioredoxin-like_sf"/>
</dbReference>
<dbReference type="CDD" id="cd00570">
    <property type="entry name" value="GST_N_family"/>
    <property type="match status" value="1"/>
</dbReference>
<dbReference type="Gene3D" id="3.40.30.10">
    <property type="entry name" value="Glutaredoxin"/>
    <property type="match status" value="1"/>
</dbReference>
<dbReference type="InterPro" id="IPR004045">
    <property type="entry name" value="Glutathione_S-Trfase_N"/>
</dbReference>
<sequence length="466" mass="51994">MRVFTPAILFAVIGIDKGESFLSGISRAVKKNIKSASPVRAASSTGSITTNASTLPTWEDLAERIQADEDTPLLTFFRDTNGWCPFCERVWICLRAKNIPYEEQLISLFQKPEWYKAMVPTTQVPAILFHDDKINNDKKTQRSLVWESKDIMQALDDKFPDTPKLVLNTKAYKAASEQMGDLNTVGFAFLGYARNNNDETSAEEKALILHGKKQEFLKALDELDASILETGGPFRLGSDFTGVDAEMVPTLERWRYQLPLSHEIDIMEGREGIQRWFEAMDNYKPYSDRVMGDRYSWTATSVVFARYFAGKEIDAHTEAYIARSEGAASALIAEFGDVGDIDVKEEFVLEAGQKIISNHEAIITDCTSKDPKSQQSMKRAKDPDAANKALLFTANLLLEAGGNIIDAVNEASVDTLEFNTNEKEDAAVALKTVASRLCVPRDMSAPAARILRYCLMSLSEKFESLQ</sequence>
<dbReference type="InterPro" id="IPR036282">
    <property type="entry name" value="Glutathione-S-Trfase_C_sf"/>
</dbReference>
<dbReference type="PANTHER" id="PTHR43968">
    <property type="match status" value="1"/>
</dbReference>
<evidence type="ECO:0000313" key="3">
    <source>
        <dbReference type="Proteomes" id="UP001054902"/>
    </source>
</evidence>
<protein>
    <recommendedName>
        <fullName evidence="1">GST N-terminal domain-containing protein</fullName>
    </recommendedName>
</protein>
<comment type="caution">
    <text evidence="2">The sequence shown here is derived from an EMBL/GenBank/DDBJ whole genome shotgun (WGS) entry which is preliminary data.</text>
</comment>
<dbReference type="SUPFAM" id="SSF52833">
    <property type="entry name" value="Thioredoxin-like"/>
    <property type="match status" value="1"/>
</dbReference>
<keyword evidence="3" id="KW-1185">Reference proteome</keyword>
<reference evidence="2 3" key="1">
    <citation type="journal article" date="2021" name="Sci. Rep.">
        <title>The genome of the diatom Chaetoceros tenuissimus carries an ancient integrated fragment of an extant virus.</title>
        <authorList>
            <person name="Hongo Y."/>
            <person name="Kimura K."/>
            <person name="Takaki Y."/>
            <person name="Yoshida Y."/>
            <person name="Baba S."/>
            <person name="Kobayashi G."/>
            <person name="Nagasaki K."/>
            <person name="Hano T."/>
            <person name="Tomaru Y."/>
        </authorList>
    </citation>
    <scope>NUCLEOTIDE SEQUENCE [LARGE SCALE GENOMIC DNA]</scope>
    <source>
        <strain evidence="2 3">NIES-3715</strain>
    </source>
</reference>
<dbReference type="SFLD" id="SFLDS00019">
    <property type="entry name" value="Glutathione_Transferase_(cytos"/>
    <property type="match status" value="1"/>
</dbReference>
<dbReference type="Pfam" id="PF13410">
    <property type="entry name" value="GST_C_2"/>
    <property type="match status" value="1"/>
</dbReference>
<evidence type="ECO:0000313" key="2">
    <source>
        <dbReference type="EMBL" id="GFH58339.1"/>
    </source>
</evidence>
<dbReference type="GO" id="GO:0005737">
    <property type="term" value="C:cytoplasm"/>
    <property type="evidence" value="ECO:0007669"/>
    <property type="project" value="TreeGrafter"/>
</dbReference>
<name>A0AAD3HCP3_9STRA</name>
<organism evidence="2 3">
    <name type="scientific">Chaetoceros tenuissimus</name>
    <dbReference type="NCBI Taxonomy" id="426638"/>
    <lineage>
        <taxon>Eukaryota</taxon>
        <taxon>Sar</taxon>
        <taxon>Stramenopiles</taxon>
        <taxon>Ochrophyta</taxon>
        <taxon>Bacillariophyta</taxon>
        <taxon>Coscinodiscophyceae</taxon>
        <taxon>Chaetocerotophycidae</taxon>
        <taxon>Chaetocerotales</taxon>
        <taxon>Chaetocerotaceae</taxon>
        <taxon>Chaetoceros</taxon>
    </lineage>
</organism>
<evidence type="ECO:0000259" key="1">
    <source>
        <dbReference type="PROSITE" id="PS50404"/>
    </source>
</evidence>
<dbReference type="Gene3D" id="1.20.1050.10">
    <property type="match status" value="1"/>
</dbReference>
<dbReference type="EMBL" id="BLLK01000062">
    <property type="protein sequence ID" value="GFH58339.1"/>
    <property type="molecule type" value="Genomic_DNA"/>
</dbReference>
<gene>
    <name evidence="2" type="ORF">CTEN210_14815</name>
</gene>
<feature type="domain" description="GST N-terminal" evidence="1">
    <location>
        <begin position="74"/>
        <end position="163"/>
    </location>
</feature>
<dbReference type="InterPro" id="IPR040079">
    <property type="entry name" value="Glutathione_S-Trfase"/>
</dbReference>
<dbReference type="SUPFAM" id="SSF47616">
    <property type="entry name" value="GST C-terminal domain-like"/>
    <property type="match status" value="1"/>
</dbReference>
<accession>A0AAD3HCP3</accession>
<dbReference type="Proteomes" id="UP001054902">
    <property type="component" value="Unassembled WGS sequence"/>
</dbReference>
<dbReference type="SFLD" id="SFLDG00358">
    <property type="entry name" value="Main_(cytGST)"/>
    <property type="match status" value="1"/>
</dbReference>
<dbReference type="PROSITE" id="PS50404">
    <property type="entry name" value="GST_NTER"/>
    <property type="match status" value="1"/>
</dbReference>
<dbReference type="Pfam" id="PF13409">
    <property type="entry name" value="GST_N_2"/>
    <property type="match status" value="1"/>
</dbReference>